<dbReference type="EMBL" id="MH763831">
    <property type="protein sequence ID" value="AYD82913.1"/>
    <property type="molecule type" value="Genomic_DNA"/>
</dbReference>
<name>A0A386KER0_9CAUD</name>
<keyword evidence="2" id="KW-1185">Reference proteome</keyword>
<accession>A0A386KER0</accession>
<dbReference type="Proteomes" id="UP000269787">
    <property type="component" value="Segment"/>
</dbReference>
<evidence type="ECO:0000313" key="2">
    <source>
        <dbReference type="Proteomes" id="UP000269787"/>
    </source>
</evidence>
<proteinExistence type="predicted"/>
<organism evidence="1 2">
    <name type="scientific">Acinetobacter phage vB_AbaP_B09_Aci08</name>
    <dbReference type="NCBI Taxonomy" id="2315601"/>
    <lineage>
        <taxon>Viruses</taxon>
        <taxon>Duplodnaviria</taxon>
        <taxon>Heunggongvirae</taxon>
        <taxon>Uroviricota</taxon>
        <taxon>Caudoviricetes</taxon>
        <taxon>Autographivirales</taxon>
        <taxon>Autoscriptoviridae</taxon>
        <taxon>Beijerinckvirinae</taxon>
        <taxon>Friunavirus</taxon>
        <taxon>Friunavirus Aci08</taxon>
    </lineage>
</organism>
<reference evidence="1 2" key="1">
    <citation type="submission" date="2018-08" db="EMBL/GenBank/DDBJ databases">
        <title>Complete genome sequence of five Acinetobacter baumannii phages from Abidjan, Cote d'Ivoire.</title>
        <authorList>
            <person name="Essoh C."/>
            <person name="Vernadet J.-P."/>
            <person name="Vergnaud G."/>
            <person name="Resch G."/>
            <person name="Pourcel C."/>
        </authorList>
    </citation>
    <scope>NUCLEOTIDE SEQUENCE [LARGE SCALE GENOMIC DNA]</scope>
</reference>
<sequence length="51" mass="5314">MNVVNTLGTIVESAKAVNSVQEYKGKDKVNKGLSGASKALDIAAVILNILK</sequence>
<evidence type="ECO:0000313" key="1">
    <source>
        <dbReference type="EMBL" id="AYD82913.1"/>
    </source>
</evidence>
<gene>
    <name evidence="1" type="ORF">Aci08_52</name>
</gene>
<protein>
    <submittedName>
        <fullName evidence="1">Uncharacterized protein</fullName>
    </submittedName>
</protein>